<dbReference type="Pfam" id="PF19651">
    <property type="entry name" value="DUF6154"/>
    <property type="match status" value="1"/>
</dbReference>
<dbReference type="Proteomes" id="UP000244338">
    <property type="component" value="Unassembled WGS sequence"/>
</dbReference>
<dbReference type="EMBL" id="PEBX01000004">
    <property type="protein sequence ID" value="PTQ57645.1"/>
    <property type="molecule type" value="Genomic_DNA"/>
</dbReference>
<proteinExistence type="predicted"/>
<reference evidence="2" key="1">
    <citation type="journal article" date="2018" name="Sci. Rep.">
        <title>Lignite coal burning seam in the remote Altai Mountains harbors a hydrogen-driven thermophilic microbial community.</title>
        <authorList>
            <person name="Kadnikov V.V."/>
            <person name="Mardanov A.V."/>
            <person name="Ivasenko D.A."/>
            <person name="Antsiferov D.V."/>
            <person name="Beletsky A.V."/>
            <person name="Karnachuk O.V."/>
            <person name="Ravin N.V."/>
        </authorList>
    </citation>
    <scope>NUCLEOTIDE SEQUENCE [LARGE SCALE GENOMIC DNA]</scope>
</reference>
<comment type="caution">
    <text evidence="1">The sequence shown here is derived from an EMBL/GenBank/DDBJ whole genome shotgun (WGS) entry which is preliminary data.</text>
</comment>
<gene>
    <name evidence="1" type="ORF">BSOLF_1189</name>
</gene>
<accession>A0A2R6Y4R8</accession>
<sequence length="86" mass="10261">MKFVDEVFRLYREQLTESPDGALEVVLQLFSDHTRRDLDQFVATLSDDEMFQMVSLFVVEMLRKKLSDEGLYPSEERMYPLDRNIH</sequence>
<dbReference type="AlphaFoldDB" id="A0A2R6Y4R8"/>
<protein>
    <submittedName>
        <fullName evidence="1">Uncharacterized protein</fullName>
    </submittedName>
</protein>
<evidence type="ECO:0000313" key="2">
    <source>
        <dbReference type="Proteomes" id="UP000244338"/>
    </source>
</evidence>
<dbReference type="InterPro" id="IPR046152">
    <property type="entry name" value="DUF6154"/>
</dbReference>
<evidence type="ECO:0000313" key="1">
    <source>
        <dbReference type="EMBL" id="PTQ57645.1"/>
    </source>
</evidence>
<name>A0A2R6Y4R8_9BACL</name>
<organism evidence="1 2">
    <name type="scientific">Candidatus Carbonibacillus altaicus</name>
    <dbReference type="NCBI Taxonomy" id="2163959"/>
    <lineage>
        <taxon>Bacteria</taxon>
        <taxon>Bacillati</taxon>
        <taxon>Bacillota</taxon>
        <taxon>Bacilli</taxon>
        <taxon>Bacillales</taxon>
        <taxon>Candidatus Carbonibacillus</taxon>
    </lineage>
</organism>